<gene>
    <name evidence="3" type="ORF">PQU95_09510</name>
</gene>
<reference evidence="3 4" key="1">
    <citation type="submission" date="2023-01" db="EMBL/GenBank/DDBJ databases">
        <title>Novel species of the genus Vogesella isolated from rivers.</title>
        <authorList>
            <person name="Lu H."/>
        </authorList>
    </citation>
    <scope>NUCLEOTIDE SEQUENCE [LARGE SCALE GENOMIC DNA]</scope>
    <source>
        <strain evidence="3 4">DC21W</strain>
    </source>
</reference>
<evidence type="ECO:0000313" key="4">
    <source>
        <dbReference type="Proteomes" id="UP001219956"/>
    </source>
</evidence>
<dbReference type="RefSeq" id="WP_272751764.1">
    <property type="nucleotide sequence ID" value="NZ_JAQQLF010000010.1"/>
</dbReference>
<organism evidence="3 4">
    <name type="scientific">Vogesella aquatica</name>
    <dbReference type="NCBI Taxonomy" id="2984206"/>
    <lineage>
        <taxon>Bacteria</taxon>
        <taxon>Pseudomonadati</taxon>
        <taxon>Pseudomonadota</taxon>
        <taxon>Betaproteobacteria</taxon>
        <taxon>Neisseriales</taxon>
        <taxon>Chromobacteriaceae</taxon>
        <taxon>Vogesella</taxon>
    </lineage>
</organism>
<dbReference type="Pfam" id="PF09791">
    <property type="entry name" value="Oxidored-like"/>
    <property type="match status" value="1"/>
</dbReference>
<comment type="caution">
    <text evidence="3">The sequence shown here is derived from an EMBL/GenBank/DDBJ whole genome shotgun (WGS) entry which is preliminary data.</text>
</comment>
<feature type="region of interest" description="Disordered" evidence="1">
    <location>
        <begin position="1"/>
        <end position="26"/>
    </location>
</feature>
<sequence length="78" mass="8696">MSTLQAIGPESFDDDFDPQPEAPETPDDYACCNSGCQPCVWDIYDSAVSEYRQKLAAWQLREAARQGRAANKGTDEQH</sequence>
<evidence type="ECO:0000256" key="1">
    <source>
        <dbReference type="SAM" id="MobiDB-lite"/>
    </source>
</evidence>
<dbReference type="EMBL" id="JAQQLF010000010">
    <property type="protein sequence ID" value="MDC7717447.1"/>
    <property type="molecule type" value="Genomic_DNA"/>
</dbReference>
<name>A0ABT5IY05_9NEIS</name>
<evidence type="ECO:0000259" key="2">
    <source>
        <dbReference type="Pfam" id="PF09791"/>
    </source>
</evidence>
<dbReference type="InterPro" id="IPR019180">
    <property type="entry name" value="Oxidoreductase-like_N"/>
</dbReference>
<accession>A0ABT5IY05</accession>
<proteinExistence type="predicted"/>
<keyword evidence="4" id="KW-1185">Reference proteome</keyword>
<feature type="domain" description="Oxidoreductase-like" evidence="2">
    <location>
        <begin position="20"/>
        <end position="58"/>
    </location>
</feature>
<dbReference type="Proteomes" id="UP001219956">
    <property type="component" value="Unassembled WGS sequence"/>
</dbReference>
<protein>
    <submittedName>
        <fullName evidence="3">Oxidoreductase-like domain-containing protein</fullName>
    </submittedName>
</protein>
<evidence type="ECO:0000313" key="3">
    <source>
        <dbReference type="EMBL" id="MDC7717447.1"/>
    </source>
</evidence>